<evidence type="ECO:0000256" key="4">
    <source>
        <dbReference type="SAM" id="MobiDB-lite"/>
    </source>
</evidence>
<evidence type="ECO:0000256" key="2">
    <source>
        <dbReference type="ARBA" id="ARBA00022980"/>
    </source>
</evidence>
<dbReference type="GO" id="GO:0003735">
    <property type="term" value="F:structural constituent of ribosome"/>
    <property type="evidence" value="ECO:0007669"/>
    <property type="project" value="InterPro"/>
</dbReference>
<dbReference type="GO" id="GO:0043021">
    <property type="term" value="F:ribonucleoprotein complex binding"/>
    <property type="evidence" value="ECO:0007669"/>
    <property type="project" value="TreeGrafter"/>
</dbReference>
<dbReference type="GO" id="GO:0022625">
    <property type="term" value="C:cytosolic large ribosomal subunit"/>
    <property type="evidence" value="ECO:0007669"/>
    <property type="project" value="TreeGrafter"/>
</dbReference>
<evidence type="ECO:0000256" key="1">
    <source>
        <dbReference type="ARBA" id="ARBA00005436"/>
    </source>
</evidence>
<protein>
    <recommendedName>
        <fullName evidence="7">60S acidic ribosomal protein P1</fullName>
    </recommendedName>
</protein>
<evidence type="ECO:0000313" key="6">
    <source>
        <dbReference type="Proteomes" id="UP001362899"/>
    </source>
</evidence>
<dbReference type="GO" id="GO:0030295">
    <property type="term" value="F:protein kinase activator activity"/>
    <property type="evidence" value="ECO:0007669"/>
    <property type="project" value="TreeGrafter"/>
</dbReference>
<reference evidence="5 6" key="1">
    <citation type="journal article" date="2023" name="Elife">
        <title>Identification of key yeast species and microbe-microbe interactions impacting larval growth of Drosophila in the wild.</title>
        <authorList>
            <person name="Mure A."/>
            <person name="Sugiura Y."/>
            <person name="Maeda R."/>
            <person name="Honda K."/>
            <person name="Sakurai N."/>
            <person name="Takahashi Y."/>
            <person name="Watada M."/>
            <person name="Katoh T."/>
            <person name="Gotoh A."/>
            <person name="Gotoh Y."/>
            <person name="Taniguchi I."/>
            <person name="Nakamura K."/>
            <person name="Hayashi T."/>
            <person name="Katayama T."/>
            <person name="Uemura T."/>
            <person name="Hattori Y."/>
        </authorList>
    </citation>
    <scope>NUCLEOTIDE SEQUENCE [LARGE SCALE GENOMIC DNA]</scope>
    <source>
        <strain evidence="5 6">SB-73</strain>
    </source>
</reference>
<dbReference type="GO" id="GO:0002181">
    <property type="term" value="P:cytoplasmic translation"/>
    <property type="evidence" value="ECO:0007669"/>
    <property type="project" value="TreeGrafter"/>
</dbReference>
<dbReference type="Proteomes" id="UP001362899">
    <property type="component" value="Unassembled WGS sequence"/>
</dbReference>
<dbReference type="Pfam" id="PF00428">
    <property type="entry name" value="Ribosomal_60s"/>
    <property type="match status" value="1"/>
</dbReference>
<feature type="region of interest" description="Disordered" evidence="4">
    <location>
        <begin position="80"/>
        <end position="107"/>
    </location>
</feature>
<dbReference type="PANTHER" id="PTHR45696:SF10">
    <property type="entry name" value="LARGE RIBOSOMAL SUBUNIT PROTEIN P1"/>
    <property type="match status" value="1"/>
</dbReference>
<accession>A0AAV5RIG9</accession>
<dbReference type="Gene3D" id="1.10.10.1410">
    <property type="match status" value="1"/>
</dbReference>
<dbReference type="EMBL" id="BTGC01000003">
    <property type="protein sequence ID" value="GMM50948.1"/>
    <property type="molecule type" value="Genomic_DNA"/>
</dbReference>
<dbReference type="GO" id="GO:0006414">
    <property type="term" value="P:translational elongation"/>
    <property type="evidence" value="ECO:0007669"/>
    <property type="project" value="InterPro"/>
</dbReference>
<evidence type="ECO:0008006" key="7">
    <source>
        <dbReference type="Google" id="ProtNLM"/>
    </source>
</evidence>
<dbReference type="InterPro" id="IPR027534">
    <property type="entry name" value="Ribosomal_P1/P2"/>
</dbReference>
<gene>
    <name evidence="5" type="ORF">DASB73_019060</name>
</gene>
<organism evidence="5 6">
    <name type="scientific">Starmerella bacillaris</name>
    <name type="common">Yeast</name>
    <name type="synonym">Candida zemplinina</name>
    <dbReference type="NCBI Taxonomy" id="1247836"/>
    <lineage>
        <taxon>Eukaryota</taxon>
        <taxon>Fungi</taxon>
        <taxon>Dikarya</taxon>
        <taxon>Ascomycota</taxon>
        <taxon>Saccharomycotina</taxon>
        <taxon>Dipodascomycetes</taxon>
        <taxon>Dipodascales</taxon>
        <taxon>Trichomonascaceae</taxon>
        <taxon>Starmerella</taxon>
    </lineage>
</organism>
<dbReference type="InterPro" id="IPR038716">
    <property type="entry name" value="P1/P2_N_sf"/>
</dbReference>
<evidence type="ECO:0000256" key="3">
    <source>
        <dbReference type="ARBA" id="ARBA00023274"/>
    </source>
</evidence>
<keyword evidence="6" id="KW-1185">Reference proteome</keyword>
<keyword evidence="3" id="KW-0687">Ribonucleoprotein</keyword>
<keyword evidence="2" id="KW-0689">Ribosomal protein</keyword>
<comment type="similarity">
    <text evidence="1">Belongs to the eukaryotic ribosomal protein P1/P2 family.</text>
</comment>
<name>A0AAV5RIG9_STABA</name>
<dbReference type="PANTHER" id="PTHR45696">
    <property type="entry name" value="60S ACIDIC RIBOSOMAL PROTEIN P1"/>
    <property type="match status" value="1"/>
</dbReference>
<evidence type="ECO:0000313" key="5">
    <source>
        <dbReference type="EMBL" id="GMM50948.1"/>
    </source>
</evidence>
<dbReference type="FunFam" id="1.10.10.1410:FF:000002">
    <property type="entry name" value="60S acidic ribosomal protein P2"/>
    <property type="match status" value="1"/>
</dbReference>
<sequence>MPNIAISYAAIILADAEVEVTADKLLALTKAANVEDIEPIIAQLYANAISKADTKELLTAFGASAAPAAAAGAGAAAGAAATEEAAAEEKKKEEEEESDDMDMGMLF</sequence>
<feature type="compositionally biased region" description="Acidic residues" evidence="4">
    <location>
        <begin position="94"/>
        <end position="107"/>
    </location>
</feature>
<dbReference type="AlphaFoldDB" id="A0AAV5RIG9"/>
<dbReference type="HAMAP" id="MF_01478">
    <property type="entry name" value="Ribosomal_L12_arch"/>
    <property type="match status" value="1"/>
</dbReference>
<comment type="caution">
    <text evidence="5">The sequence shown here is derived from an EMBL/GenBank/DDBJ whole genome shotgun (WGS) entry which is preliminary data.</text>
</comment>
<proteinExistence type="inferred from homology"/>